<evidence type="ECO:0000313" key="4">
    <source>
        <dbReference type="Proteomes" id="UP001159641"/>
    </source>
</evidence>
<protein>
    <submittedName>
        <fullName evidence="3">Uncharacterized protein</fullName>
    </submittedName>
</protein>
<evidence type="ECO:0000256" key="2">
    <source>
        <dbReference type="SAM" id="SignalP"/>
    </source>
</evidence>
<gene>
    <name evidence="3" type="ORF">J1605_008137</name>
</gene>
<feature type="signal peptide" evidence="2">
    <location>
        <begin position="1"/>
        <end position="17"/>
    </location>
</feature>
<feature type="compositionally biased region" description="Low complexity" evidence="1">
    <location>
        <begin position="119"/>
        <end position="137"/>
    </location>
</feature>
<dbReference type="AlphaFoldDB" id="A0AB34H1C5"/>
<keyword evidence="2" id="KW-0732">Signal</keyword>
<proteinExistence type="predicted"/>
<evidence type="ECO:0000313" key="3">
    <source>
        <dbReference type="EMBL" id="KAJ8784485.1"/>
    </source>
</evidence>
<sequence>MKVKVLILLGSSRLALGAAVRKVPAFFTAPGEGLLGDRPPSSLLSIHHCLYQVENDFILYGYSVGAARRSLSSDGASSAEMLPSVPAKRGFYPSEYLPSLRRFNRQHPDKNAPSLDNGPASRFSPSPSSPGSQPEPA</sequence>
<organism evidence="3 4">
    <name type="scientific">Eschrichtius robustus</name>
    <name type="common">California gray whale</name>
    <name type="synonym">Eschrichtius gibbosus</name>
    <dbReference type="NCBI Taxonomy" id="9764"/>
    <lineage>
        <taxon>Eukaryota</taxon>
        <taxon>Metazoa</taxon>
        <taxon>Chordata</taxon>
        <taxon>Craniata</taxon>
        <taxon>Vertebrata</taxon>
        <taxon>Euteleostomi</taxon>
        <taxon>Mammalia</taxon>
        <taxon>Eutheria</taxon>
        <taxon>Laurasiatheria</taxon>
        <taxon>Artiodactyla</taxon>
        <taxon>Whippomorpha</taxon>
        <taxon>Cetacea</taxon>
        <taxon>Mysticeti</taxon>
        <taxon>Eschrichtiidae</taxon>
        <taxon>Eschrichtius</taxon>
    </lineage>
</organism>
<comment type="caution">
    <text evidence="3">The sequence shown here is derived from an EMBL/GenBank/DDBJ whole genome shotgun (WGS) entry which is preliminary data.</text>
</comment>
<name>A0AB34H1C5_ESCRO</name>
<dbReference type="Proteomes" id="UP001159641">
    <property type="component" value="Unassembled WGS sequence"/>
</dbReference>
<evidence type="ECO:0000256" key="1">
    <source>
        <dbReference type="SAM" id="MobiDB-lite"/>
    </source>
</evidence>
<reference evidence="3 4" key="1">
    <citation type="submission" date="2022-11" db="EMBL/GenBank/DDBJ databases">
        <title>Whole genome sequence of Eschrichtius robustus ER-17-0199.</title>
        <authorList>
            <person name="Bruniche-Olsen A."/>
            <person name="Black A.N."/>
            <person name="Fields C.J."/>
            <person name="Walden K."/>
            <person name="Dewoody J.A."/>
        </authorList>
    </citation>
    <scope>NUCLEOTIDE SEQUENCE [LARGE SCALE GENOMIC DNA]</scope>
    <source>
        <strain evidence="3">ER-17-0199</strain>
        <tissue evidence="3">Blubber</tissue>
    </source>
</reference>
<dbReference type="EMBL" id="JAIQCJ010002046">
    <property type="protein sequence ID" value="KAJ8784485.1"/>
    <property type="molecule type" value="Genomic_DNA"/>
</dbReference>
<keyword evidence="4" id="KW-1185">Reference proteome</keyword>
<feature type="chain" id="PRO_5044189076" evidence="2">
    <location>
        <begin position="18"/>
        <end position="137"/>
    </location>
</feature>
<accession>A0AB34H1C5</accession>
<feature type="region of interest" description="Disordered" evidence="1">
    <location>
        <begin position="102"/>
        <end position="137"/>
    </location>
</feature>